<evidence type="ECO:0008006" key="3">
    <source>
        <dbReference type="Google" id="ProtNLM"/>
    </source>
</evidence>
<keyword evidence="2" id="KW-1185">Reference proteome</keyword>
<dbReference type="Proteomes" id="UP000243793">
    <property type="component" value="Chromosome"/>
</dbReference>
<name>A0A1Y0CZ78_9GAMM</name>
<dbReference type="AlphaFoldDB" id="A0A1Y0CZ78"/>
<dbReference type="RefSeq" id="WP_086964491.1">
    <property type="nucleotide sequence ID" value="NZ_CP021376.1"/>
</dbReference>
<dbReference type="KEGG" id="ocm:CBP12_11100"/>
<gene>
    <name evidence="1" type="ORF">CBP12_11100</name>
</gene>
<proteinExistence type="predicted"/>
<organism evidence="1 2">
    <name type="scientific">Oceanisphaera avium</name>
    <dbReference type="NCBI Taxonomy" id="1903694"/>
    <lineage>
        <taxon>Bacteria</taxon>
        <taxon>Pseudomonadati</taxon>
        <taxon>Pseudomonadota</taxon>
        <taxon>Gammaproteobacteria</taxon>
        <taxon>Aeromonadales</taxon>
        <taxon>Aeromonadaceae</taxon>
        <taxon>Oceanisphaera</taxon>
    </lineage>
</organism>
<protein>
    <recommendedName>
        <fullName evidence="3">N-acetyltransferase domain-containing protein</fullName>
    </recommendedName>
</protein>
<evidence type="ECO:0000313" key="1">
    <source>
        <dbReference type="EMBL" id="ART80622.1"/>
    </source>
</evidence>
<sequence>MDNLKQWQHVAAKTYPLFKQIKQDFVREASFLKEEAPTLNELLDYTQLTHEFSDYLWLDTDSLDNLSLQLMDARHPEHAPLFEQFRQHALGKHQDIYAPRPLFWGENRPAALDIAPRINDEGLSYRCNLAVLEHTQSKPRIIGNWVLSFNGEIPVERPAPALEMALKSLYLLPEWQGYGVGSVVNRVLSELLCKILSTPLASALPNELPAPPAMQFYANYTSRNGQRMGKQIARRLAPLARQHGLLYYDSSQFCQQGVARNMI</sequence>
<reference evidence="2" key="1">
    <citation type="submission" date="2017-05" db="EMBL/GenBank/DDBJ databases">
        <authorList>
            <person name="Sung H."/>
        </authorList>
    </citation>
    <scope>NUCLEOTIDE SEQUENCE [LARGE SCALE GENOMIC DNA]</scope>
    <source>
        <strain evidence="2">AMac2203</strain>
    </source>
</reference>
<dbReference type="EMBL" id="CP021376">
    <property type="protein sequence ID" value="ART80622.1"/>
    <property type="molecule type" value="Genomic_DNA"/>
</dbReference>
<evidence type="ECO:0000313" key="2">
    <source>
        <dbReference type="Proteomes" id="UP000243793"/>
    </source>
</evidence>
<dbReference type="OrthoDB" id="5598084at2"/>
<accession>A0A1Y0CZ78</accession>